<proteinExistence type="predicted"/>
<organism evidence="1">
    <name type="scientific">Fusarium oxysporum f. sp. pisi HDV247</name>
    <dbReference type="NCBI Taxonomy" id="1080344"/>
    <lineage>
        <taxon>Eukaryota</taxon>
        <taxon>Fungi</taxon>
        <taxon>Dikarya</taxon>
        <taxon>Ascomycota</taxon>
        <taxon>Pezizomycotina</taxon>
        <taxon>Sordariomycetes</taxon>
        <taxon>Hypocreomycetidae</taxon>
        <taxon>Hypocreales</taxon>
        <taxon>Nectriaceae</taxon>
        <taxon>Fusarium</taxon>
        <taxon>Fusarium oxysporum species complex</taxon>
    </lineage>
</organism>
<dbReference type="OrthoDB" id="5302720at2759"/>
<protein>
    <submittedName>
        <fullName evidence="1">Uncharacterized protein</fullName>
    </submittedName>
</protein>
<accession>W9NCE0</accession>
<name>W9NCE0_FUSOX</name>
<dbReference type="HOGENOM" id="CLU_038125_1_0_1"/>
<evidence type="ECO:0000313" key="1">
    <source>
        <dbReference type="EMBL" id="EXA30418.1"/>
    </source>
</evidence>
<reference evidence="1" key="2">
    <citation type="submission" date="2012-05" db="EMBL/GenBank/DDBJ databases">
        <title>Annotation of the Genome Sequence of Fusarium oxysporum HDV247.</title>
        <authorList>
            <consortium name="The Broad Institute Genomics Platform"/>
            <person name="Ma L.-J."/>
            <person name="Corby-Kistler H."/>
            <person name="Broz K."/>
            <person name="Gale L.R."/>
            <person name="Jonkers W."/>
            <person name="O'Donnell K."/>
            <person name="Ploetz R."/>
            <person name="Steinberg C."/>
            <person name="Schwartz D.C."/>
            <person name="VanEtten H."/>
            <person name="Zhou S."/>
            <person name="Young S.K."/>
            <person name="Zeng Q."/>
            <person name="Gargeya S."/>
            <person name="Fitzgerald M."/>
            <person name="Abouelleil A."/>
            <person name="Alvarado L."/>
            <person name="Chapman S.B."/>
            <person name="Gainer-Dewar J."/>
            <person name="Goldberg J."/>
            <person name="Griggs A."/>
            <person name="Gujja S."/>
            <person name="Hansen M."/>
            <person name="Howarth C."/>
            <person name="Imamovic A."/>
            <person name="Ireland A."/>
            <person name="Larimer J."/>
            <person name="McCowan C."/>
            <person name="Murphy C."/>
            <person name="Pearson M."/>
            <person name="Poon T.W."/>
            <person name="Priest M."/>
            <person name="Roberts A."/>
            <person name="Saif S."/>
            <person name="Shea T."/>
            <person name="Sykes S."/>
            <person name="Wortman J."/>
            <person name="Nusbaum C."/>
            <person name="Birren B."/>
        </authorList>
    </citation>
    <scope>NUCLEOTIDE SEQUENCE</scope>
    <source>
        <strain evidence="1">HDV247</strain>
    </source>
</reference>
<dbReference type="SUPFAM" id="SSF48230">
    <property type="entry name" value="Chondroitin AC/alginate lyase"/>
    <property type="match status" value="1"/>
</dbReference>
<dbReference type="Proteomes" id="UP000030751">
    <property type="component" value="Unassembled WGS sequence"/>
</dbReference>
<dbReference type="EMBL" id="JH651053">
    <property type="protein sequence ID" value="EXA30418.1"/>
    <property type="molecule type" value="Genomic_DNA"/>
</dbReference>
<gene>
    <name evidence="1" type="ORF">FOVG_18219</name>
</gene>
<dbReference type="InterPro" id="IPR008929">
    <property type="entry name" value="Chondroitin_lyas"/>
</dbReference>
<dbReference type="AlphaFoldDB" id="W9NCE0"/>
<reference evidence="1" key="1">
    <citation type="submission" date="2011-10" db="EMBL/GenBank/DDBJ databases">
        <title>The Genome Sequence of Fusarium oxysporum HDV247.</title>
        <authorList>
            <consortium name="The Broad Institute Genome Sequencing Platform"/>
            <person name="Ma L.-J."/>
            <person name="Gale L.R."/>
            <person name="Schwartz D.C."/>
            <person name="Zhou S."/>
            <person name="Corby-Kistler H."/>
            <person name="Young S.K."/>
            <person name="Zeng Q."/>
            <person name="Gargeya S."/>
            <person name="Fitzgerald M."/>
            <person name="Haas B."/>
            <person name="Abouelleil A."/>
            <person name="Alvarado L."/>
            <person name="Arachchi H.M."/>
            <person name="Berlin A."/>
            <person name="Brown A."/>
            <person name="Chapman S.B."/>
            <person name="Chen Z."/>
            <person name="Dunbar C."/>
            <person name="Freedman E."/>
            <person name="Gearin G."/>
            <person name="Goldberg J."/>
            <person name="Griggs A."/>
            <person name="Gujja S."/>
            <person name="Heiman D."/>
            <person name="Howarth C."/>
            <person name="Larson L."/>
            <person name="Lui A."/>
            <person name="MacDonald P.J.P."/>
            <person name="Montmayeur A."/>
            <person name="Murphy C."/>
            <person name="Neiman D."/>
            <person name="Pearson M."/>
            <person name="Priest M."/>
            <person name="Roberts A."/>
            <person name="Saif S."/>
            <person name="Shea T."/>
            <person name="Shenoy N."/>
            <person name="Sisk P."/>
            <person name="Stolte C."/>
            <person name="Sykes S."/>
            <person name="Wortman J."/>
            <person name="Nusbaum C."/>
            <person name="Birren B."/>
        </authorList>
    </citation>
    <scope>NUCLEOTIDE SEQUENCE [LARGE SCALE GENOMIC DNA]</scope>
    <source>
        <strain evidence="1">HDV247</strain>
    </source>
</reference>
<dbReference type="Gene3D" id="1.50.10.100">
    <property type="entry name" value="Chondroitin AC/alginate lyase"/>
    <property type="match status" value="1"/>
</dbReference>
<sequence length="451" mass="49197">MKPAHVRDRHSGLAKPAKPMVLVRANAFMRIHLLNRHLDSHSMFDCQTISYSLPFLESSSQQKTIMRITPLLLLTPFVQAIVHPGLLHTEADFTRIRSFVNATREPWLTGWNKLVARTNPNYSPSAAEVVCRGASWCDPQNYPVLYRDAHAAYVNAIYWKVTGNTAYADASARILDAWATTLTTVTGSSDKALVAGLQGYQLANAAEILRTYSSWKGLPAVVNMLNRVFLPMNDDFLRNHYGASIYHYWANWDLANLASLHAIGVLGDNQTAINQAVNYFKTGAGMGAINNAIWHVHKESGSGKRLGQGQEAGRNHGHALLDFALLGVLAQQSYNQGQDLFALNNNLILAGAEYVFKYNTGKDVPFETYVNPDQGTATAISASGRGGLRPIAELIYAHYDGVKDLNASWTGAYRDLVVQGAGGAEGGGGDYGSTSGGYDQLGFGTILFRRG</sequence>